<keyword evidence="3" id="KW-0732">Signal</keyword>
<dbReference type="GO" id="GO:0005576">
    <property type="term" value="C:extracellular region"/>
    <property type="evidence" value="ECO:0007669"/>
    <property type="project" value="UniProtKB-SubCell"/>
</dbReference>
<keyword evidence="4" id="KW-0677">Repeat</keyword>
<evidence type="ECO:0000313" key="9">
    <source>
        <dbReference type="Ensembl" id="ENSGMOP00000060265.1"/>
    </source>
</evidence>
<dbReference type="InterPro" id="IPR013783">
    <property type="entry name" value="Ig-like_fold"/>
</dbReference>
<keyword evidence="2" id="KW-0964">Secreted</keyword>
<evidence type="ECO:0000256" key="3">
    <source>
        <dbReference type="ARBA" id="ARBA00022729"/>
    </source>
</evidence>
<evidence type="ECO:0008006" key="11">
    <source>
        <dbReference type="Google" id="ProtNLM"/>
    </source>
</evidence>
<keyword evidence="10" id="KW-1185">Reference proteome</keyword>
<feature type="compositionally biased region" description="Acidic residues" evidence="6">
    <location>
        <begin position="609"/>
        <end position="625"/>
    </location>
</feature>
<organism evidence="9 10">
    <name type="scientific">Gadus morhua</name>
    <name type="common">Atlantic cod</name>
    <dbReference type="NCBI Taxonomy" id="8049"/>
    <lineage>
        <taxon>Eukaryota</taxon>
        <taxon>Metazoa</taxon>
        <taxon>Chordata</taxon>
        <taxon>Craniata</taxon>
        <taxon>Vertebrata</taxon>
        <taxon>Euteleostomi</taxon>
        <taxon>Actinopterygii</taxon>
        <taxon>Neopterygii</taxon>
        <taxon>Teleostei</taxon>
        <taxon>Neoteleostei</taxon>
        <taxon>Acanthomorphata</taxon>
        <taxon>Zeiogadaria</taxon>
        <taxon>Gadariae</taxon>
        <taxon>Gadiformes</taxon>
        <taxon>Gadoidei</taxon>
        <taxon>Gadidae</taxon>
        <taxon>Gadus</taxon>
    </lineage>
</organism>
<dbReference type="Gene3D" id="2.60.120.830">
    <property type="match status" value="1"/>
</dbReference>
<dbReference type="InterPro" id="IPR013273">
    <property type="entry name" value="ADAMTS/ADAMTS-like"/>
</dbReference>
<dbReference type="GeneTree" id="ENSGT00940000156243"/>
<dbReference type="InterPro" id="IPR036383">
    <property type="entry name" value="TSP1_rpt_sf"/>
</dbReference>
<accession>A0A8C5CD50</accession>
<dbReference type="InterPro" id="IPR007110">
    <property type="entry name" value="Ig-like_dom"/>
</dbReference>
<evidence type="ECO:0000259" key="8">
    <source>
        <dbReference type="PROSITE" id="PS50900"/>
    </source>
</evidence>
<dbReference type="InterPro" id="IPR000884">
    <property type="entry name" value="TSP1_rpt"/>
</dbReference>
<dbReference type="GO" id="GO:0030198">
    <property type="term" value="P:extracellular matrix organization"/>
    <property type="evidence" value="ECO:0007669"/>
    <property type="project" value="InterPro"/>
</dbReference>
<feature type="domain" description="Ig-like" evidence="7">
    <location>
        <begin position="1148"/>
        <end position="1248"/>
    </location>
</feature>
<dbReference type="SMART" id="SM00209">
    <property type="entry name" value="TSP1"/>
    <property type="match status" value="10"/>
</dbReference>
<dbReference type="SMART" id="SM00409">
    <property type="entry name" value="IG"/>
    <property type="match status" value="2"/>
</dbReference>
<dbReference type="InterPro" id="IPR036179">
    <property type="entry name" value="Ig-like_dom_sf"/>
</dbReference>
<dbReference type="PANTHER" id="PTHR13723:SF157">
    <property type="entry name" value="ADAMTS-LIKE PROTEIN 1"/>
    <property type="match status" value="1"/>
</dbReference>
<dbReference type="PANTHER" id="PTHR13723">
    <property type="entry name" value="ADAMTS A DISINTEGRIN AND METALLOPROTEASE WITH THROMBOSPONDIN MOTIFS PROTEASE"/>
    <property type="match status" value="1"/>
</dbReference>
<dbReference type="PROSITE" id="PS50835">
    <property type="entry name" value="IG_LIKE"/>
    <property type="match status" value="2"/>
</dbReference>
<dbReference type="GO" id="GO:0031012">
    <property type="term" value="C:extracellular matrix"/>
    <property type="evidence" value="ECO:0007669"/>
    <property type="project" value="TreeGrafter"/>
</dbReference>
<dbReference type="SMART" id="SM00408">
    <property type="entry name" value="IGc2"/>
    <property type="match status" value="2"/>
</dbReference>
<dbReference type="Pfam" id="PF08686">
    <property type="entry name" value="PLAC"/>
    <property type="match status" value="1"/>
</dbReference>
<evidence type="ECO:0000256" key="4">
    <source>
        <dbReference type="ARBA" id="ARBA00022737"/>
    </source>
</evidence>
<comment type="subcellular location">
    <subcellularLocation>
        <location evidence="1">Secreted</location>
    </subcellularLocation>
</comment>
<evidence type="ECO:0000256" key="2">
    <source>
        <dbReference type="ARBA" id="ARBA00022525"/>
    </source>
</evidence>
<dbReference type="InterPro" id="IPR003599">
    <property type="entry name" value="Ig_sub"/>
</dbReference>
<dbReference type="SUPFAM" id="SSF48726">
    <property type="entry name" value="Immunoglobulin"/>
    <property type="match status" value="2"/>
</dbReference>
<dbReference type="Ensembl" id="ENSGMOT00000074579.1">
    <property type="protein sequence ID" value="ENSGMOP00000060265.1"/>
    <property type="gene ID" value="ENSGMOG00000023858.1"/>
</dbReference>
<dbReference type="OMA" id="VECVHIR"/>
<evidence type="ECO:0000256" key="6">
    <source>
        <dbReference type="SAM" id="MobiDB-lite"/>
    </source>
</evidence>
<reference evidence="9" key="2">
    <citation type="submission" date="2025-09" db="UniProtKB">
        <authorList>
            <consortium name="Ensembl"/>
        </authorList>
    </citation>
    <scope>IDENTIFICATION</scope>
</reference>
<reference evidence="9" key="1">
    <citation type="submission" date="2025-08" db="UniProtKB">
        <authorList>
            <consortium name="Ensembl"/>
        </authorList>
    </citation>
    <scope>IDENTIFICATION</scope>
</reference>
<dbReference type="PROSITE" id="PS50900">
    <property type="entry name" value="PLAC"/>
    <property type="match status" value="1"/>
</dbReference>
<dbReference type="Gene3D" id="2.20.100.10">
    <property type="entry name" value="Thrombospondin type-1 (TSP1) repeat"/>
    <property type="match status" value="8"/>
</dbReference>
<keyword evidence="5" id="KW-1015">Disulfide bond</keyword>
<dbReference type="Pfam" id="PF13927">
    <property type="entry name" value="Ig_3"/>
    <property type="match status" value="1"/>
</dbReference>
<dbReference type="InterPro" id="IPR013098">
    <property type="entry name" value="Ig_I-set"/>
</dbReference>
<feature type="domain" description="PLAC" evidence="8">
    <location>
        <begin position="1501"/>
        <end position="1538"/>
    </location>
</feature>
<dbReference type="InterPro" id="IPR045371">
    <property type="entry name" value="ADAMTS_CR_3"/>
</dbReference>
<dbReference type="Pfam" id="PF19236">
    <property type="entry name" value="ADAMTS_CR_3"/>
    <property type="match status" value="1"/>
</dbReference>
<dbReference type="CDD" id="cd00096">
    <property type="entry name" value="Ig"/>
    <property type="match status" value="1"/>
</dbReference>
<protein>
    <recommendedName>
        <fullName evidence="11">ADAMTS like 1</fullName>
    </recommendedName>
</protein>
<dbReference type="InterPro" id="IPR003598">
    <property type="entry name" value="Ig_sub2"/>
</dbReference>
<dbReference type="Proteomes" id="UP000694546">
    <property type="component" value="Chromosome 17"/>
</dbReference>
<feature type="domain" description="Ig-like" evidence="7">
    <location>
        <begin position="881"/>
        <end position="977"/>
    </location>
</feature>
<evidence type="ECO:0000256" key="1">
    <source>
        <dbReference type="ARBA" id="ARBA00004613"/>
    </source>
</evidence>
<evidence type="ECO:0000256" key="5">
    <source>
        <dbReference type="ARBA" id="ARBA00023157"/>
    </source>
</evidence>
<proteinExistence type="predicted"/>
<dbReference type="Pfam" id="PF07679">
    <property type="entry name" value="I-set"/>
    <property type="match status" value="1"/>
</dbReference>
<dbReference type="PRINTS" id="PR01857">
    <property type="entry name" value="ADAMTSFAMILY"/>
</dbReference>
<dbReference type="GO" id="GO:0006508">
    <property type="term" value="P:proteolysis"/>
    <property type="evidence" value="ECO:0007669"/>
    <property type="project" value="TreeGrafter"/>
</dbReference>
<dbReference type="SUPFAM" id="SSF82895">
    <property type="entry name" value="TSP-1 type 1 repeat"/>
    <property type="match status" value="9"/>
</dbReference>
<dbReference type="InterPro" id="IPR010909">
    <property type="entry name" value="PLAC"/>
</dbReference>
<feature type="region of interest" description="Disordered" evidence="6">
    <location>
        <begin position="856"/>
        <end position="878"/>
    </location>
</feature>
<dbReference type="InterPro" id="IPR050439">
    <property type="entry name" value="ADAMTS_ADAMTS-like"/>
</dbReference>
<sequence length="1546" mass="169248">MFVGSHCIQVSYRSFILNRRENGMFLVCGSNNAGQLLSVLPPLYDRCSVVVCFIGHPDGEFTLFLVSSLSLFPFFSHRTCEGQNIKYRTCSNVDCPPEAADFRAQQCSAHADVRHQGQYHEWLPVDNDPDNPCALKCLAQGSGLLVELAPKVLDGTRCYTESLDMCISGACQIVGCDHELGSAAKEDNCGVCNGDGSSCRLVRGHYKSQHASGKTEDTVVVIPYRSRHVRLVLKGPDSLYIESKTLQGVKGELSLEVSGQQRLENTTLDYQKHPDKAVMRIAGPLGADFTVKYAGGGAADSVVQYIFYQPIVHRWQETDFFPCSVTCGGGYQLTSAECFDLRSERVVVDQYCHYYPENVKPKPKLRECNMDPCMASDGYKQIMPYDLYHPLPRWESSPWTACSASCGGGLQSRAVSCVEEDLQGVVTATEEWKCLYVPKAAVMQPCNAFHCPTWLAQDWSPCTVTCGQGLRYRVVLCIDHRGLHAGGCSSTTKPHIKEGCLVTVPCYRPLETLPVEAKPVWHKQAIGLEEDEEEEEEVRASEEPTFVPGPWGPCSRSCGSGAQARSVRCQVLLSFSQTVADLPDDECEGPEPARGRRCYRAPCTGGGAWDEDEDEEEEEEEEEAREELHDWEYDGFSECSESCGGGLQEAVVICLNKQTREPAEQRVCVSSRRPPQLLQDCNTQPCPPRWQTGEWSSCSATCGVGLKTRAVACTHRPARGSNATRAVRDEECPPSKPVPVQACNRFDCPPSWDPLEWGKCSRSCGGGGVQLREVVCRQHLADGSALPLHESFCPSTVPGSQQPCASQDCPPQWLTGVWSQCSVSCGRGLQRVEPVCVRQRENGSVQTLSQDALYHSKTDSLNRRSSRPPETTRLEMAKPEPAILAQSRVYIQRRKGKKLQLVVGGYAYLLPWTSVVLRCPTRRFGKGRVQWLKDGRPLAALPHLSLTAPGHLKIHQLDAADVGVYTCVAGTARESFVLKVIGSKQKPSWPGAGGAWLHGIGGGLGRKSGGPDAPEIPQELRDAFGRYDDVARRLLDFKAPATPSGERNENGSAPVDVATTGGGLSDPALLVAETKTLDAVVQRLSEGLRGPQEELLVARLLGEMSAAREDTNESTLHPLERPEASPSTGGSLPYRPGGRAHTPRPRAPVFLQRPGAAGATGASEVSVQAGAPVTLQGRVDSLEVRCEAAGHPAPSLSWTRDGRVISADLLPTGSLRLLSPGREDEGVYTCTASNRHGTTSAATRLHISGRVEQTPGSPRRRKPYFFDAFIQSDLHKYICQKKEKQQHIAVGTVRMFIEPSTKPDFNRLQPTSTDFNRLFLLCRRWGSRWRVDGWSTCSASCGGGTQGRRVTCVGGPDRRPLELESQRCSSAGRTPPADTKPCSLQPCVGWTSGHWGACHGHCVGPSLATQRRTVHCQDSNGTRVPSRLCPGPSSLRNCSSEACALHWRTGPWTQCTATCGRHGFQSRHVTCADPKTGRGSRDHQCSWRPRPPGWQRCNLTSSEECRDSTRYCEKVHQLQLCVLPQFKTRCCQSCRDTPGDTPGDTP</sequence>
<dbReference type="GO" id="GO:0004222">
    <property type="term" value="F:metalloendopeptidase activity"/>
    <property type="evidence" value="ECO:0007669"/>
    <property type="project" value="TreeGrafter"/>
</dbReference>
<dbReference type="FunFam" id="2.20.100.10:FF:000005">
    <property type="entry name" value="ADAM metallopeptidase with thrombospondin type 1 motif 9"/>
    <property type="match status" value="1"/>
</dbReference>
<feature type="region of interest" description="Disordered" evidence="6">
    <location>
        <begin position="606"/>
        <end position="627"/>
    </location>
</feature>
<feature type="region of interest" description="Disordered" evidence="6">
    <location>
        <begin position="1107"/>
        <end position="1147"/>
    </location>
</feature>
<dbReference type="Gene3D" id="2.60.40.10">
    <property type="entry name" value="Immunoglobulins"/>
    <property type="match status" value="2"/>
</dbReference>
<name>A0A8C5CD50_GADMO</name>
<evidence type="ECO:0000259" key="7">
    <source>
        <dbReference type="PROSITE" id="PS50835"/>
    </source>
</evidence>
<dbReference type="FunFam" id="2.20.100.10:FF:000009">
    <property type="entry name" value="ADAMTS-like protein 3 isoform A"/>
    <property type="match status" value="1"/>
</dbReference>
<evidence type="ECO:0000313" key="10">
    <source>
        <dbReference type="Proteomes" id="UP000694546"/>
    </source>
</evidence>
<dbReference type="Pfam" id="PF19030">
    <property type="entry name" value="TSP1_ADAMTS"/>
    <property type="match status" value="10"/>
</dbReference>
<dbReference type="PROSITE" id="PS50092">
    <property type="entry name" value="TSP1"/>
    <property type="match status" value="8"/>
</dbReference>